<dbReference type="NCBIfam" id="NF002700">
    <property type="entry name" value="PRK02496.1"/>
    <property type="match status" value="1"/>
</dbReference>
<evidence type="ECO:0000256" key="4">
    <source>
        <dbReference type="ARBA" id="ARBA00022777"/>
    </source>
</evidence>
<dbReference type="EMBL" id="QBMC01000015">
    <property type="protein sequence ID" value="PZO21972.1"/>
    <property type="molecule type" value="Genomic_DNA"/>
</dbReference>
<evidence type="ECO:0000256" key="3">
    <source>
        <dbReference type="ARBA" id="ARBA00022741"/>
    </source>
</evidence>
<dbReference type="Pfam" id="PF00406">
    <property type="entry name" value="ADK"/>
    <property type="match status" value="1"/>
</dbReference>
<name>A0A2W4UNI0_9CYAN</name>
<proteinExistence type="inferred from homology"/>
<dbReference type="GO" id="GO:0004017">
    <property type="term" value="F:AMP kinase activity"/>
    <property type="evidence" value="ECO:0007669"/>
    <property type="project" value="UniProtKB-UniRule"/>
</dbReference>
<comment type="pathway">
    <text evidence="5">Purine metabolism; AMP biosynthesis via salvage pathway; AMP from ADP: step 1/1.</text>
</comment>
<dbReference type="InterPro" id="IPR000850">
    <property type="entry name" value="Adenylat/UMP-CMP_kin"/>
</dbReference>
<comment type="catalytic activity">
    <reaction evidence="5 7">
        <text>AMP + ATP = 2 ADP</text>
        <dbReference type="Rhea" id="RHEA:12973"/>
        <dbReference type="ChEBI" id="CHEBI:30616"/>
        <dbReference type="ChEBI" id="CHEBI:456215"/>
        <dbReference type="ChEBI" id="CHEBI:456216"/>
        <dbReference type="EC" id="2.7.4.3"/>
    </reaction>
</comment>
<keyword evidence="2 5" id="KW-0545">Nucleotide biosynthesis</keyword>
<keyword evidence="3 5" id="KW-0547">Nucleotide-binding</keyword>
<dbReference type="PANTHER" id="PTHR23359">
    <property type="entry name" value="NUCLEOTIDE KINASE"/>
    <property type="match status" value="1"/>
</dbReference>
<evidence type="ECO:0000256" key="1">
    <source>
        <dbReference type="ARBA" id="ARBA00022679"/>
    </source>
</evidence>
<dbReference type="SUPFAM" id="SSF52540">
    <property type="entry name" value="P-loop containing nucleoside triphosphate hydrolases"/>
    <property type="match status" value="1"/>
</dbReference>
<dbReference type="CDD" id="cd01428">
    <property type="entry name" value="ADK"/>
    <property type="match status" value="1"/>
</dbReference>
<comment type="caution">
    <text evidence="8">The sequence shown here is derived from an EMBL/GenBank/DDBJ whole genome shotgun (WGS) entry which is preliminary data.</text>
</comment>
<gene>
    <name evidence="5" type="primary">adk</name>
    <name evidence="8" type="ORF">DCF25_03995</name>
</gene>
<dbReference type="NCBIfam" id="NF001381">
    <property type="entry name" value="PRK00279.1-3"/>
    <property type="match status" value="1"/>
</dbReference>
<dbReference type="GO" id="GO:0005524">
    <property type="term" value="F:ATP binding"/>
    <property type="evidence" value="ECO:0007669"/>
    <property type="project" value="UniProtKB-UniRule"/>
</dbReference>
<dbReference type="Proteomes" id="UP000249354">
    <property type="component" value="Unassembled WGS sequence"/>
</dbReference>
<dbReference type="PROSITE" id="PS00113">
    <property type="entry name" value="ADENYLATE_KINASE"/>
    <property type="match status" value="1"/>
</dbReference>
<feature type="binding site" evidence="5">
    <location>
        <position position="169"/>
    </location>
    <ligand>
        <name>ATP</name>
        <dbReference type="ChEBI" id="CHEBI:30616"/>
    </ligand>
</feature>
<dbReference type="NCBIfam" id="NF011105">
    <property type="entry name" value="PRK14532.1"/>
    <property type="match status" value="1"/>
</dbReference>
<reference evidence="9" key="1">
    <citation type="submission" date="2018-04" db="EMBL/GenBank/DDBJ databases">
        <authorList>
            <person name="Cornet L."/>
        </authorList>
    </citation>
    <scope>NUCLEOTIDE SEQUENCE [LARGE SCALE GENOMIC DNA]</scope>
</reference>
<evidence type="ECO:0000256" key="6">
    <source>
        <dbReference type="RuleBase" id="RU003330"/>
    </source>
</evidence>
<feature type="binding site" evidence="5">
    <location>
        <position position="93"/>
    </location>
    <ligand>
        <name>AMP</name>
        <dbReference type="ChEBI" id="CHEBI:456215"/>
    </ligand>
</feature>
<reference evidence="8 9" key="2">
    <citation type="submission" date="2018-06" db="EMBL/GenBank/DDBJ databases">
        <title>Metagenomic assembly of (sub)arctic Cyanobacteria and their associated microbiome from non-axenic cultures.</title>
        <authorList>
            <person name="Baurain D."/>
        </authorList>
    </citation>
    <scope>NUCLEOTIDE SEQUENCE [LARGE SCALE GENOMIC DNA]</scope>
    <source>
        <strain evidence="8">ULC129bin1</strain>
    </source>
</reference>
<feature type="binding site" evidence="5">
    <location>
        <begin position="58"/>
        <end position="60"/>
    </location>
    <ligand>
        <name>AMP</name>
        <dbReference type="ChEBI" id="CHEBI:456215"/>
    </ligand>
</feature>
<dbReference type="InterPro" id="IPR033690">
    <property type="entry name" value="Adenylat_kinase_CS"/>
</dbReference>
<dbReference type="AlphaFoldDB" id="A0A2W4UNI0"/>
<feature type="binding site" evidence="5">
    <location>
        <begin position="86"/>
        <end position="89"/>
    </location>
    <ligand>
        <name>AMP</name>
        <dbReference type="ChEBI" id="CHEBI:456215"/>
    </ligand>
</feature>
<evidence type="ECO:0000313" key="9">
    <source>
        <dbReference type="Proteomes" id="UP000249354"/>
    </source>
</evidence>
<feature type="binding site" evidence="5">
    <location>
        <position position="130"/>
    </location>
    <ligand>
        <name>AMP</name>
        <dbReference type="ChEBI" id="CHEBI:456215"/>
    </ligand>
</feature>
<feature type="binding site" evidence="5">
    <location>
        <position position="141"/>
    </location>
    <ligand>
        <name>AMP</name>
        <dbReference type="ChEBI" id="CHEBI:456215"/>
    </ligand>
</feature>
<comment type="function">
    <text evidence="5">Catalyzes the reversible transfer of the terminal phosphate group between ATP and AMP. Plays an important role in cellular energy homeostasis and in adenine nucleotide metabolism.</text>
</comment>
<feature type="binding site" evidence="5">
    <location>
        <position position="128"/>
    </location>
    <ligand>
        <name>ATP</name>
        <dbReference type="ChEBI" id="CHEBI:30616"/>
    </ligand>
</feature>
<dbReference type="InterPro" id="IPR027417">
    <property type="entry name" value="P-loop_NTPase"/>
</dbReference>
<comment type="caution">
    <text evidence="5">Lacks conserved residue(s) required for the propagation of feature annotation.</text>
</comment>
<keyword evidence="4 5" id="KW-0418">Kinase</keyword>
<organism evidence="8 9">
    <name type="scientific">Leptolyngbya foveolarum</name>
    <dbReference type="NCBI Taxonomy" id="47253"/>
    <lineage>
        <taxon>Bacteria</taxon>
        <taxon>Bacillati</taxon>
        <taxon>Cyanobacteriota</taxon>
        <taxon>Cyanophyceae</taxon>
        <taxon>Leptolyngbyales</taxon>
        <taxon>Leptolyngbyaceae</taxon>
        <taxon>Leptolyngbya group</taxon>
        <taxon>Leptolyngbya</taxon>
    </lineage>
</organism>
<dbReference type="NCBIfam" id="TIGR01351">
    <property type="entry name" value="adk"/>
    <property type="match status" value="1"/>
</dbReference>
<feature type="region of interest" description="NMP" evidence="5">
    <location>
        <begin position="31"/>
        <end position="60"/>
    </location>
</feature>
<comment type="subunit">
    <text evidence="5 7">Monomer.</text>
</comment>
<feature type="binding site" evidence="5">
    <location>
        <begin position="11"/>
        <end position="16"/>
    </location>
    <ligand>
        <name>ATP</name>
        <dbReference type="ChEBI" id="CHEBI:30616"/>
    </ligand>
</feature>
<feature type="binding site" evidence="5">
    <location>
        <position position="32"/>
    </location>
    <ligand>
        <name>AMP</name>
        <dbReference type="ChEBI" id="CHEBI:456215"/>
    </ligand>
</feature>
<keyword evidence="1 5" id="KW-0808">Transferase</keyword>
<dbReference type="NCBIfam" id="NF011101">
    <property type="entry name" value="PRK14528.1"/>
    <property type="match status" value="1"/>
</dbReference>
<keyword evidence="5" id="KW-0963">Cytoplasm</keyword>
<dbReference type="InterPro" id="IPR006259">
    <property type="entry name" value="Adenyl_kin_sub"/>
</dbReference>
<dbReference type="PRINTS" id="PR00094">
    <property type="entry name" value="ADENYLTKNASE"/>
</dbReference>
<evidence type="ECO:0000256" key="5">
    <source>
        <dbReference type="HAMAP-Rule" id="MF_00235"/>
    </source>
</evidence>
<comment type="similarity">
    <text evidence="5 6">Belongs to the adenylate kinase family.</text>
</comment>
<dbReference type="UniPathway" id="UPA00588">
    <property type="reaction ID" value="UER00649"/>
</dbReference>
<dbReference type="NCBIfam" id="NF011104">
    <property type="entry name" value="PRK14531.1"/>
    <property type="match status" value="1"/>
</dbReference>
<evidence type="ECO:0000256" key="7">
    <source>
        <dbReference type="RuleBase" id="RU003331"/>
    </source>
</evidence>
<keyword evidence="5 7" id="KW-0067">ATP-binding</keyword>
<dbReference type="GO" id="GO:0044209">
    <property type="term" value="P:AMP salvage"/>
    <property type="evidence" value="ECO:0007669"/>
    <property type="project" value="UniProtKB-UniRule"/>
</dbReference>
<comment type="domain">
    <text evidence="5">Consists of three domains, a large central CORE domain and two small peripheral domains, NMPbind and LID, which undergo movements during catalysis. The LID domain closes over the site of phosphoryl transfer upon ATP binding. Assembling and dissambling the active center during each catalytic cycle provides an effective means to prevent ATP hydrolysis.</text>
</comment>
<comment type="subcellular location">
    <subcellularLocation>
        <location evidence="5 7">Cytoplasm</location>
    </subcellularLocation>
</comment>
<protein>
    <recommendedName>
        <fullName evidence="5 7">Adenylate kinase</fullName>
        <shortName evidence="5">AK</shortName>
        <ecNumber evidence="5 7">2.7.4.3</ecNumber>
    </recommendedName>
    <alternativeName>
        <fullName evidence="5">ATP-AMP transphosphorylase</fullName>
    </alternativeName>
    <alternativeName>
        <fullName evidence="5">ATP:AMP phosphotransferase</fullName>
    </alternativeName>
    <alternativeName>
        <fullName evidence="5">Adenylate monophosphate kinase</fullName>
    </alternativeName>
</protein>
<feature type="binding site" evidence="5">
    <location>
        <position position="37"/>
    </location>
    <ligand>
        <name>AMP</name>
        <dbReference type="ChEBI" id="CHEBI:456215"/>
    </ligand>
</feature>
<dbReference type="Gene3D" id="3.40.50.300">
    <property type="entry name" value="P-loop containing nucleotide triphosphate hydrolases"/>
    <property type="match status" value="1"/>
</dbReference>
<dbReference type="NCBIfam" id="NF011100">
    <property type="entry name" value="PRK14527.1"/>
    <property type="match status" value="1"/>
</dbReference>
<evidence type="ECO:0000313" key="8">
    <source>
        <dbReference type="EMBL" id="PZO21972.1"/>
    </source>
</evidence>
<dbReference type="GO" id="GO:0005737">
    <property type="term" value="C:cytoplasm"/>
    <property type="evidence" value="ECO:0007669"/>
    <property type="project" value="UniProtKB-SubCell"/>
</dbReference>
<dbReference type="HAMAP" id="MF_00235">
    <property type="entry name" value="Adenylate_kinase_Adk"/>
    <property type="match status" value="1"/>
</dbReference>
<sequence length="193" mass="21285">MTRLIFLGPPGAGKGTQAKALSGMCNVPHISTGDILRAAVKAETELGQKAEGYMSAGELVPDDLILDLIRERLSENDTATGWLLDGFPRNVEQAEFLNKLLAEINQTCDVVINLEVPDDELVTRMLSRGRADDKEAVIRNRLEVYREQTEPLIDLYKGSGQLRSVDGNQEMQRVTEALQQFVQCEVNAKGVEA</sequence>
<dbReference type="EC" id="2.7.4.3" evidence="5 7"/>
<accession>A0A2W4UNI0</accession>
<evidence type="ECO:0000256" key="2">
    <source>
        <dbReference type="ARBA" id="ARBA00022727"/>
    </source>
</evidence>